<protein>
    <recommendedName>
        <fullName evidence="4">YEATS domain-containing protein</fullName>
    </recommendedName>
</protein>
<evidence type="ECO:0000259" key="4">
    <source>
        <dbReference type="PROSITE" id="PS51037"/>
    </source>
</evidence>
<dbReference type="PROSITE" id="PS51037">
    <property type="entry name" value="YEATS"/>
    <property type="match status" value="1"/>
</dbReference>
<dbReference type="InterPro" id="IPR055127">
    <property type="entry name" value="YEATS2_3HBD"/>
</dbReference>
<keyword evidence="6" id="KW-1185">Reference proteome</keyword>
<dbReference type="InterPro" id="IPR005033">
    <property type="entry name" value="YEATS"/>
</dbReference>
<organism evidence="5 6">
    <name type="scientific">Trichogramma kaykai</name>
    <dbReference type="NCBI Taxonomy" id="54128"/>
    <lineage>
        <taxon>Eukaryota</taxon>
        <taxon>Metazoa</taxon>
        <taxon>Ecdysozoa</taxon>
        <taxon>Arthropoda</taxon>
        <taxon>Hexapoda</taxon>
        <taxon>Insecta</taxon>
        <taxon>Pterygota</taxon>
        <taxon>Neoptera</taxon>
        <taxon>Endopterygota</taxon>
        <taxon>Hymenoptera</taxon>
        <taxon>Apocrita</taxon>
        <taxon>Proctotrupomorpha</taxon>
        <taxon>Chalcidoidea</taxon>
        <taxon>Trichogrammatidae</taxon>
        <taxon>Trichogramma</taxon>
    </lineage>
</organism>
<dbReference type="PANTHER" id="PTHR23195">
    <property type="entry name" value="YEATS DOMAIN"/>
    <property type="match status" value="1"/>
</dbReference>
<dbReference type="AlphaFoldDB" id="A0ABD2XIX1"/>
<name>A0ABD2XIX1_9HYME</name>
<comment type="caution">
    <text evidence="5">The sequence shown here is derived from an EMBL/GenBank/DDBJ whole genome shotgun (WGS) entry which is preliminary data.</text>
</comment>
<evidence type="ECO:0000256" key="1">
    <source>
        <dbReference type="ARBA" id="ARBA00023242"/>
    </source>
</evidence>
<dbReference type="InterPro" id="IPR055129">
    <property type="entry name" value="YEATS_dom"/>
</dbReference>
<accession>A0ABD2XIX1</accession>
<feature type="coiled-coil region" evidence="3">
    <location>
        <begin position="128"/>
        <end position="163"/>
    </location>
</feature>
<sequence length="729" mass="84188">MEESSANENNDSNHFVVIENGVNSPDNPHDNSLSIKAQKISKIIEKEFDKEIKTKKVEILNIFETLQKAVKTLHFLRMSIVHDYYHKDNLLLDDSEDSKKQYRPHPTVNASAKKITLADMGYPEDCFAEFYREKRQKLMEEMSDKLEEESKKKERNAEIIKQLIKKNSSVPELISKRKMKKYIVVGNVSKWIGEKIREDDPTHKWIVYVTDANKDPNSVEIAQYVSKVRFFLHQTYKPYDVIDITSPPYLLSRHGWGEFDMRIQIHFSNGINKPVNIIHQLKLDQKNTGLYEPGQETIANIYVSSKIRNFNINEEINTDNEITNYDLNSPSENLESMNHSNDSPHSQVNLLSTTTTTTKESLNQNEKTIMTKSMGYEDSCKPLDNIKLQSTDIFKDKKMDSDNSNDVLEHSGSMSNSINYNALHQNNFLEDNNVVNFEKYCQSVVNFINQSRVRTLSKVLKLVFNRLPLNMDKVNDPCYMILPPYAHESISEFNKCSKVKQRALERYRAISALNIINKIDQFCDTCSVNELIVWARRYYFTPIYDLTFLHKYCQAKNVENIVGDFQSTSTVLSSLNQWIKKCQKTKSKVNKTVDESDEEIDVLNAKANVTRLPYSNDCTESSNNPLISIEYPDKKNSLQEFVDNTTQQIGIKLVNEEVLQGVSHNSSNLLITKAVECLFEDLLRTSFSCAIDRCKREENFVIEPNDVRMALIKREEFSILSNVMLGSQD</sequence>
<evidence type="ECO:0000256" key="2">
    <source>
        <dbReference type="PROSITE-ProRule" id="PRU00376"/>
    </source>
</evidence>
<keyword evidence="1 2" id="KW-0539">Nucleus</keyword>
<dbReference type="InterPro" id="IPR038704">
    <property type="entry name" value="YEAST_sf"/>
</dbReference>
<dbReference type="Proteomes" id="UP001627154">
    <property type="component" value="Unassembled WGS sequence"/>
</dbReference>
<keyword evidence="3" id="KW-0175">Coiled coil</keyword>
<evidence type="ECO:0000313" key="5">
    <source>
        <dbReference type="EMBL" id="KAL3405152.1"/>
    </source>
</evidence>
<feature type="domain" description="YEATS" evidence="4">
    <location>
        <begin position="173"/>
        <end position="353"/>
    </location>
</feature>
<evidence type="ECO:0000256" key="3">
    <source>
        <dbReference type="SAM" id="Coils"/>
    </source>
</evidence>
<comment type="subcellular location">
    <subcellularLocation>
        <location evidence="2">Nucleus</location>
    </subcellularLocation>
</comment>
<reference evidence="5 6" key="1">
    <citation type="journal article" date="2024" name="bioRxiv">
        <title>A reference genome for Trichogramma kaykai: A tiny desert-dwelling parasitoid wasp with competing sex-ratio distorters.</title>
        <authorList>
            <person name="Culotta J."/>
            <person name="Lindsey A.R."/>
        </authorList>
    </citation>
    <scope>NUCLEOTIDE SEQUENCE [LARGE SCALE GENOMIC DNA]</scope>
    <source>
        <strain evidence="5 6">KSX58</strain>
    </source>
</reference>
<dbReference type="GO" id="GO:0005634">
    <property type="term" value="C:nucleus"/>
    <property type="evidence" value="ECO:0007669"/>
    <property type="project" value="UniProtKB-SubCell"/>
</dbReference>
<gene>
    <name evidence="5" type="ORF">TKK_002198</name>
</gene>
<evidence type="ECO:0000313" key="6">
    <source>
        <dbReference type="Proteomes" id="UP001627154"/>
    </source>
</evidence>
<dbReference type="CDD" id="cd16907">
    <property type="entry name" value="YEATS_YEATS2_like"/>
    <property type="match status" value="1"/>
</dbReference>
<dbReference type="EMBL" id="JBJJXI010000021">
    <property type="protein sequence ID" value="KAL3405152.1"/>
    <property type="molecule type" value="Genomic_DNA"/>
</dbReference>
<dbReference type="Pfam" id="PF03366">
    <property type="entry name" value="YEATS"/>
    <property type="match status" value="1"/>
</dbReference>
<dbReference type="Pfam" id="PF22951">
    <property type="entry name" value="3HBD"/>
    <property type="match status" value="1"/>
</dbReference>
<proteinExistence type="predicted"/>
<dbReference type="Gene3D" id="2.60.40.1970">
    <property type="entry name" value="YEATS domain"/>
    <property type="match status" value="1"/>
</dbReference>